<dbReference type="NCBIfam" id="NF003738">
    <property type="entry name" value="PRK05333.1"/>
    <property type="match status" value="1"/>
</dbReference>
<keyword evidence="3" id="KW-0479">Metal-binding</keyword>
<dbReference type="InterPro" id="IPR050134">
    <property type="entry name" value="NAD-dep_sirtuin_deacylases"/>
</dbReference>
<evidence type="ECO:0000256" key="1">
    <source>
        <dbReference type="ARBA" id="ARBA00022679"/>
    </source>
</evidence>
<feature type="binding site" evidence="3">
    <location>
        <position position="226"/>
    </location>
    <ligand>
        <name>Zn(2+)</name>
        <dbReference type="ChEBI" id="CHEBI:29105"/>
    </ligand>
</feature>
<dbReference type="OrthoDB" id="424302at2759"/>
<feature type="binding site" evidence="3">
    <location>
        <position position="223"/>
    </location>
    <ligand>
        <name>Zn(2+)</name>
        <dbReference type="ChEBI" id="CHEBI:29105"/>
    </ligand>
</feature>
<dbReference type="GO" id="GO:0017136">
    <property type="term" value="F:histone deacetylase activity, NAD-dependent"/>
    <property type="evidence" value="ECO:0007669"/>
    <property type="project" value="TreeGrafter"/>
</dbReference>
<dbReference type="Proteomes" id="UP000292052">
    <property type="component" value="Unassembled WGS sequence"/>
</dbReference>
<dbReference type="SUPFAM" id="SSF52467">
    <property type="entry name" value="DHS-like NAD/FAD-binding domain"/>
    <property type="match status" value="1"/>
</dbReference>
<dbReference type="EMBL" id="QDEB01100358">
    <property type="protein sequence ID" value="RZC32074.1"/>
    <property type="molecule type" value="Genomic_DNA"/>
</dbReference>
<comment type="caution">
    <text evidence="5">The sequence shown here is derived from an EMBL/GenBank/DDBJ whole genome shotgun (WGS) entry which is preliminary data.</text>
</comment>
<dbReference type="PROSITE" id="PS50305">
    <property type="entry name" value="SIRTUIN"/>
    <property type="match status" value="1"/>
</dbReference>
<dbReference type="AlphaFoldDB" id="A0A482VHI2"/>
<protein>
    <submittedName>
        <fullName evidence="5">NAD-dependent protein deacetylase Sirt4</fullName>
    </submittedName>
</protein>
<dbReference type="InterPro" id="IPR029035">
    <property type="entry name" value="DHS-like_NAD/FAD-binding_dom"/>
</dbReference>
<dbReference type="Gene3D" id="3.30.1600.10">
    <property type="entry name" value="SIR2/SIRT2 'Small Domain"/>
    <property type="match status" value="1"/>
</dbReference>
<dbReference type="GO" id="GO:0005759">
    <property type="term" value="C:mitochondrial matrix"/>
    <property type="evidence" value="ECO:0007669"/>
    <property type="project" value="TreeGrafter"/>
</dbReference>
<name>A0A482VHI2_ASBVE</name>
<feature type="domain" description="Deacetylase sirtuin-type" evidence="4">
    <location>
        <begin position="40"/>
        <end position="294"/>
    </location>
</feature>
<gene>
    <name evidence="5" type="ORF">BDFB_010478</name>
</gene>
<dbReference type="GO" id="GO:0070403">
    <property type="term" value="F:NAD+ binding"/>
    <property type="evidence" value="ECO:0007669"/>
    <property type="project" value="InterPro"/>
</dbReference>
<feature type="non-terminal residue" evidence="5">
    <location>
        <position position="1"/>
    </location>
</feature>
<dbReference type="PANTHER" id="PTHR11085">
    <property type="entry name" value="NAD-DEPENDENT PROTEIN DEACYLASE SIRTUIN-5, MITOCHONDRIAL-RELATED"/>
    <property type="match status" value="1"/>
</dbReference>
<feature type="binding site" evidence="3">
    <location>
        <position position="175"/>
    </location>
    <ligand>
        <name>Zn(2+)</name>
        <dbReference type="ChEBI" id="CHEBI:29105"/>
    </ligand>
</feature>
<dbReference type="InterPro" id="IPR003000">
    <property type="entry name" value="Sirtuin"/>
</dbReference>
<evidence type="ECO:0000259" key="4">
    <source>
        <dbReference type="PROSITE" id="PS50305"/>
    </source>
</evidence>
<evidence type="ECO:0000256" key="2">
    <source>
        <dbReference type="ARBA" id="ARBA00023027"/>
    </source>
</evidence>
<evidence type="ECO:0000313" key="5">
    <source>
        <dbReference type="EMBL" id="RZC32074.1"/>
    </source>
</evidence>
<feature type="non-terminal residue" evidence="5">
    <location>
        <position position="294"/>
    </location>
</feature>
<evidence type="ECO:0000313" key="6">
    <source>
        <dbReference type="Proteomes" id="UP000292052"/>
    </source>
</evidence>
<dbReference type="InterPro" id="IPR026590">
    <property type="entry name" value="Ssirtuin_cat_dom"/>
</dbReference>
<feature type="active site" description="Proton acceptor" evidence="3">
    <location>
        <position position="164"/>
    </location>
</feature>
<dbReference type="Gene3D" id="3.40.50.1220">
    <property type="entry name" value="TPP-binding domain"/>
    <property type="match status" value="1"/>
</dbReference>
<keyword evidence="3" id="KW-0862">Zinc</keyword>
<keyword evidence="1" id="KW-0808">Transferase</keyword>
<dbReference type="GO" id="GO:0046872">
    <property type="term" value="F:metal ion binding"/>
    <property type="evidence" value="ECO:0007669"/>
    <property type="project" value="UniProtKB-KW"/>
</dbReference>
<dbReference type="STRING" id="1661398.A0A482VHI2"/>
<keyword evidence="2" id="KW-0520">NAD</keyword>
<feature type="binding site" evidence="3">
    <location>
        <position position="172"/>
    </location>
    <ligand>
        <name>Zn(2+)</name>
        <dbReference type="ChEBI" id="CHEBI:29105"/>
    </ligand>
</feature>
<organism evidence="5 6">
    <name type="scientific">Asbolus verrucosus</name>
    <name type="common">Desert ironclad beetle</name>
    <dbReference type="NCBI Taxonomy" id="1661398"/>
    <lineage>
        <taxon>Eukaryota</taxon>
        <taxon>Metazoa</taxon>
        <taxon>Ecdysozoa</taxon>
        <taxon>Arthropoda</taxon>
        <taxon>Hexapoda</taxon>
        <taxon>Insecta</taxon>
        <taxon>Pterygota</taxon>
        <taxon>Neoptera</taxon>
        <taxon>Endopterygota</taxon>
        <taxon>Coleoptera</taxon>
        <taxon>Polyphaga</taxon>
        <taxon>Cucujiformia</taxon>
        <taxon>Tenebrionidae</taxon>
        <taxon>Pimeliinae</taxon>
        <taxon>Asbolus</taxon>
    </lineage>
</organism>
<dbReference type="InterPro" id="IPR026591">
    <property type="entry name" value="Sirtuin_cat_small_dom_sf"/>
</dbReference>
<reference evidence="5 6" key="1">
    <citation type="submission" date="2017-03" db="EMBL/GenBank/DDBJ databases">
        <title>Genome of the blue death feigning beetle - Asbolus verrucosus.</title>
        <authorList>
            <person name="Rider S.D."/>
        </authorList>
    </citation>
    <scope>NUCLEOTIDE SEQUENCE [LARGE SCALE GENOMIC DNA]</scope>
    <source>
        <strain evidence="5">Butters</strain>
        <tissue evidence="5">Head and leg muscle</tissue>
    </source>
</reference>
<evidence type="ECO:0000256" key="3">
    <source>
        <dbReference type="PROSITE-ProRule" id="PRU00236"/>
    </source>
</evidence>
<dbReference type="Pfam" id="PF02146">
    <property type="entry name" value="SIR2"/>
    <property type="match status" value="1"/>
</dbReference>
<accession>A0A482VHI2</accession>
<proteinExistence type="predicted"/>
<keyword evidence="6" id="KW-1185">Reference proteome</keyword>
<dbReference type="PANTHER" id="PTHR11085:SF10">
    <property type="entry name" value="NAD-DEPENDENT PROTEIN DEACYLASE SIRTUIN-5, MITOCHONDRIAL-RELATED"/>
    <property type="match status" value="1"/>
</dbReference>
<sequence length="294" mass="32937">NDVYDLRTPKMIGLMKIRVNSVSTKHNFAVQISEFVPKHSPVADHDVKLLQNFINNSEKIAVLTGAGISTESGIPDYRSEAVGLYARNNHRPVQYQDYLKSAAIRQRYWARNFIGWPKFSQSKPNSSHYAVQTLESMGKVSSVITQNVDSLHIKAGSKNVIELHGTAFKVVCLNCNATYDRYHIQEELSKMNPSFQEHTQMVRPDGDVEISQDKTKDFKPPFCEHCGGILKPDITFFGDNVPKSRVETVKKHVTTSDSVLVLGSSLTVFSGFRIILQAVEENKTIAIVNIGPTR</sequence>